<keyword evidence="1 2" id="KW-0193">Cuticle</keyword>
<evidence type="ECO:0000313" key="3">
    <source>
        <dbReference type="EMBL" id="KAJ8941530.1"/>
    </source>
</evidence>
<reference evidence="3" key="1">
    <citation type="journal article" date="2023" name="Insect Mol. Biol.">
        <title>Genome sequencing provides insights into the evolution of gene families encoding plant cell wall-degrading enzymes in longhorned beetles.</title>
        <authorList>
            <person name="Shin N.R."/>
            <person name="Okamura Y."/>
            <person name="Kirsch R."/>
            <person name="Pauchet Y."/>
        </authorList>
    </citation>
    <scope>NUCLEOTIDE SEQUENCE</scope>
    <source>
        <strain evidence="3">AMC_N1</strain>
    </source>
</reference>
<dbReference type="GO" id="GO:0005615">
    <property type="term" value="C:extracellular space"/>
    <property type="evidence" value="ECO:0007669"/>
    <property type="project" value="TreeGrafter"/>
</dbReference>
<dbReference type="PROSITE" id="PS00233">
    <property type="entry name" value="CHIT_BIND_RR_1"/>
    <property type="match status" value="1"/>
</dbReference>
<sequence length="170" mass="18628">MFSTELVDESNAYFWNFNPRFTGPIARYGTPLITPAHVPGTKAIVSQDYDPNPQYTYSYYVQDPLTGDFKNQIESRNGDLVQGSYSLIEPDGSRRTVEYNADSVNGFNAVVHKEPLAAATPTLAALPTYAQLPTSAITKLASPAYGHIRTPLIYPSIAPSPFGLSKTIIH</sequence>
<dbReference type="PANTHER" id="PTHR12236">
    <property type="entry name" value="STRUCTURAL CONTITUENT OF CUTICLE"/>
    <property type="match status" value="1"/>
</dbReference>
<organism evidence="3 4">
    <name type="scientific">Aromia moschata</name>
    <dbReference type="NCBI Taxonomy" id="1265417"/>
    <lineage>
        <taxon>Eukaryota</taxon>
        <taxon>Metazoa</taxon>
        <taxon>Ecdysozoa</taxon>
        <taxon>Arthropoda</taxon>
        <taxon>Hexapoda</taxon>
        <taxon>Insecta</taxon>
        <taxon>Pterygota</taxon>
        <taxon>Neoptera</taxon>
        <taxon>Endopterygota</taxon>
        <taxon>Coleoptera</taxon>
        <taxon>Polyphaga</taxon>
        <taxon>Cucujiformia</taxon>
        <taxon>Chrysomeloidea</taxon>
        <taxon>Cerambycidae</taxon>
        <taxon>Cerambycinae</taxon>
        <taxon>Callichromatini</taxon>
        <taxon>Aromia</taxon>
    </lineage>
</organism>
<dbReference type="InterPro" id="IPR031311">
    <property type="entry name" value="CHIT_BIND_RR_consensus"/>
</dbReference>
<dbReference type="InterPro" id="IPR051217">
    <property type="entry name" value="Insect_Cuticle_Struc_Prot"/>
</dbReference>
<dbReference type="GO" id="GO:0031012">
    <property type="term" value="C:extracellular matrix"/>
    <property type="evidence" value="ECO:0007669"/>
    <property type="project" value="TreeGrafter"/>
</dbReference>
<dbReference type="GO" id="GO:0042302">
    <property type="term" value="F:structural constituent of cuticle"/>
    <property type="evidence" value="ECO:0007669"/>
    <property type="project" value="UniProtKB-UniRule"/>
</dbReference>
<evidence type="ECO:0000256" key="2">
    <source>
        <dbReference type="PROSITE-ProRule" id="PRU00497"/>
    </source>
</evidence>
<dbReference type="Pfam" id="PF00379">
    <property type="entry name" value="Chitin_bind_4"/>
    <property type="match status" value="1"/>
</dbReference>
<dbReference type="PROSITE" id="PS51155">
    <property type="entry name" value="CHIT_BIND_RR_2"/>
    <property type="match status" value="1"/>
</dbReference>
<dbReference type="PANTHER" id="PTHR12236:SF95">
    <property type="entry name" value="CUTICULAR PROTEIN 76BD, ISOFORM C-RELATED"/>
    <property type="match status" value="1"/>
</dbReference>
<name>A0AAV8XSA4_9CUCU</name>
<evidence type="ECO:0008006" key="5">
    <source>
        <dbReference type="Google" id="ProtNLM"/>
    </source>
</evidence>
<dbReference type="InterPro" id="IPR000618">
    <property type="entry name" value="Insect_cuticle"/>
</dbReference>
<keyword evidence="4" id="KW-1185">Reference proteome</keyword>
<gene>
    <name evidence="3" type="ORF">NQ318_010298</name>
</gene>
<dbReference type="AlphaFoldDB" id="A0AAV8XSA4"/>
<dbReference type="EMBL" id="JAPWTK010000363">
    <property type="protein sequence ID" value="KAJ8941530.1"/>
    <property type="molecule type" value="Genomic_DNA"/>
</dbReference>
<evidence type="ECO:0000313" key="4">
    <source>
        <dbReference type="Proteomes" id="UP001162162"/>
    </source>
</evidence>
<protein>
    <recommendedName>
        <fullName evidence="5">Cuticle protein</fullName>
    </recommendedName>
</protein>
<evidence type="ECO:0000256" key="1">
    <source>
        <dbReference type="ARBA" id="ARBA00022460"/>
    </source>
</evidence>
<proteinExistence type="predicted"/>
<comment type="caution">
    <text evidence="3">The sequence shown here is derived from an EMBL/GenBank/DDBJ whole genome shotgun (WGS) entry which is preliminary data.</text>
</comment>
<dbReference type="PRINTS" id="PR00947">
    <property type="entry name" value="CUTICLE"/>
</dbReference>
<accession>A0AAV8XSA4</accession>
<dbReference type="Proteomes" id="UP001162162">
    <property type="component" value="Unassembled WGS sequence"/>
</dbReference>